<evidence type="ECO:0000256" key="4">
    <source>
        <dbReference type="ARBA" id="ARBA00004922"/>
    </source>
</evidence>
<feature type="transmembrane region" description="Helical" evidence="21">
    <location>
        <begin position="208"/>
        <end position="228"/>
    </location>
</feature>
<keyword evidence="9 21" id="KW-0812">Transmembrane</keyword>
<feature type="region of interest" description="Disordered" evidence="20">
    <location>
        <begin position="1352"/>
        <end position="1486"/>
    </location>
</feature>
<keyword evidence="7" id="KW-0328">Glycosyltransferase</keyword>
<comment type="caution">
    <text evidence="24">The sequence shown here is derived from an EMBL/GenBank/DDBJ whole genome shotgun (WGS) entry which is preliminary data.</text>
</comment>
<evidence type="ECO:0000256" key="3">
    <source>
        <dbReference type="ARBA" id="ARBA00004477"/>
    </source>
</evidence>
<dbReference type="PANTHER" id="PTHR13872:SF1">
    <property type="entry name" value="DOLICHYL-DIPHOSPHOOLIGOSACCHARIDE--PROTEIN GLYCOSYLTRANSFERASE SUBUNIT STT3B"/>
    <property type="match status" value="1"/>
</dbReference>
<evidence type="ECO:0000256" key="11">
    <source>
        <dbReference type="ARBA" id="ARBA00022824"/>
    </source>
</evidence>
<feature type="domain" description="STT3/PglB/AglB core" evidence="23">
    <location>
        <begin position="535"/>
        <end position="585"/>
    </location>
</feature>
<feature type="compositionally biased region" description="Basic and acidic residues" evidence="20">
    <location>
        <begin position="1206"/>
        <end position="1222"/>
    </location>
</feature>
<comment type="catalytic activity">
    <reaction evidence="17">
        <text>a di-trans,poly-cis-dolichyl diphosphooligosaccharide + L-asparaginyl-[protein] = N(4)-(oligosaccharide-(1-&gt;4)-N-acetyl-beta-D-glucosaminyl-(1-&gt;4)-N-acetyl-beta-D-glucosaminyl)-L-asparaginyl-[protein] + a di-trans,poly-cis-dolichyl diphosphate + H(+)</text>
        <dbReference type="Rhea" id="RHEA:22980"/>
        <dbReference type="Rhea" id="RHEA-COMP:12804"/>
        <dbReference type="Rhea" id="RHEA-COMP:12805"/>
        <dbReference type="Rhea" id="RHEA-COMP:19506"/>
        <dbReference type="Rhea" id="RHEA-COMP:19509"/>
        <dbReference type="ChEBI" id="CHEBI:15378"/>
        <dbReference type="ChEBI" id="CHEBI:50347"/>
        <dbReference type="ChEBI" id="CHEBI:57497"/>
        <dbReference type="ChEBI" id="CHEBI:57570"/>
        <dbReference type="ChEBI" id="CHEBI:132529"/>
        <dbReference type="EC" id="2.4.99.18"/>
    </reaction>
</comment>
<feature type="transmembrane region" description="Helical" evidence="21">
    <location>
        <begin position="297"/>
        <end position="323"/>
    </location>
</feature>
<dbReference type="Pfam" id="PF21436">
    <property type="entry name" value="STT3-PglB_core"/>
    <property type="match status" value="1"/>
</dbReference>
<feature type="compositionally biased region" description="Low complexity" evidence="20">
    <location>
        <begin position="1542"/>
        <end position="1551"/>
    </location>
</feature>
<keyword evidence="14 21" id="KW-0472">Membrane</keyword>
<feature type="compositionally biased region" description="Basic and acidic residues" evidence="20">
    <location>
        <begin position="1626"/>
        <end position="1638"/>
    </location>
</feature>
<feature type="region of interest" description="Disordered" evidence="20">
    <location>
        <begin position="1725"/>
        <end position="1748"/>
    </location>
</feature>
<evidence type="ECO:0000256" key="1">
    <source>
        <dbReference type="ARBA" id="ARBA00001936"/>
    </source>
</evidence>
<feature type="compositionally biased region" description="Basic and acidic residues" evidence="20">
    <location>
        <begin position="1467"/>
        <end position="1479"/>
    </location>
</feature>
<feature type="compositionally biased region" description="Polar residues" evidence="20">
    <location>
        <begin position="1119"/>
        <end position="1131"/>
    </location>
</feature>
<dbReference type="GO" id="GO:0043687">
    <property type="term" value="P:post-translational protein modification"/>
    <property type="evidence" value="ECO:0007669"/>
    <property type="project" value="TreeGrafter"/>
</dbReference>
<feature type="compositionally biased region" description="Polar residues" evidence="20">
    <location>
        <begin position="989"/>
        <end position="999"/>
    </location>
</feature>
<feature type="transmembrane region" description="Helical" evidence="21">
    <location>
        <begin position="359"/>
        <end position="378"/>
    </location>
</feature>
<evidence type="ECO:0000313" key="25">
    <source>
        <dbReference type="Proteomes" id="UP000532311"/>
    </source>
</evidence>
<keyword evidence="13 21" id="KW-1133">Transmembrane helix</keyword>
<dbReference type="InterPro" id="IPR003674">
    <property type="entry name" value="Oligo_trans_STT3"/>
</dbReference>
<evidence type="ECO:0000256" key="10">
    <source>
        <dbReference type="ARBA" id="ARBA00022723"/>
    </source>
</evidence>
<evidence type="ECO:0000256" key="16">
    <source>
        <dbReference type="ARBA" id="ARBA00023211"/>
    </source>
</evidence>
<feature type="transmembrane region" description="Helical" evidence="21">
    <location>
        <begin position="385"/>
        <end position="403"/>
    </location>
</feature>
<feature type="transmembrane region" description="Helical" evidence="21">
    <location>
        <begin position="85"/>
        <end position="101"/>
    </location>
</feature>
<keyword evidence="10" id="KW-0479">Metal-binding</keyword>
<comment type="subcellular location">
    <subcellularLocation>
        <location evidence="3">Endoplasmic reticulum membrane</location>
        <topology evidence="3">Multi-pass membrane protein</topology>
    </subcellularLocation>
</comment>
<organism evidence="24 25">
    <name type="scientific">Fusarium globosum</name>
    <dbReference type="NCBI Taxonomy" id="78864"/>
    <lineage>
        <taxon>Eukaryota</taxon>
        <taxon>Fungi</taxon>
        <taxon>Dikarya</taxon>
        <taxon>Ascomycota</taxon>
        <taxon>Pezizomycotina</taxon>
        <taxon>Sordariomycetes</taxon>
        <taxon>Hypocreomycetidae</taxon>
        <taxon>Hypocreales</taxon>
        <taxon>Nectriaceae</taxon>
        <taxon>Fusarium</taxon>
        <taxon>Fusarium fujikuroi species complex</taxon>
    </lineage>
</organism>
<dbReference type="GO" id="GO:0018279">
    <property type="term" value="P:protein N-linked glycosylation via asparagine"/>
    <property type="evidence" value="ECO:0007669"/>
    <property type="project" value="TreeGrafter"/>
</dbReference>
<reference evidence="24 25" key="1">
    <citation type="submission" date="2020-05" db="EMBL/GenBank/DDBJ databases">
        <title>Identification and distribution of gene clusters putatively required for synthesis of sphingolipid metabolism inhibitors in phylogenetically diverse species of the filamentous fungus Fusarium.</title>
        <authorList>
            <person name="Kim H.-S."/>
            <person name="Busman M."/>
            <person name="Brown D.W."/>
            <person name="Divon H."/>
            <person name="Uhlig S."/>
            <person name="Proctor R.H."/>
        </authorList>
    </citation>
    <scope>NUCLEOTIDE SEQUENCE [LARGE SCALE GENOMIC DNA]</scope>
    <source>
        <strain evidence="24 25">NRRL 26131</strain>
    </source>
</reference>
<accession>A0A8H5YMY5</accession>
<protein>
    <recommendedName>
        <fullName evidence="19">Dolichyl-diphosphooligosaccharide--protein glycosyltransferase subunit STT3</fullName>
        <ecNumber evidence="6">2.4.99.18</ecNumber>
    </recommendedName>
</protein>
<feature type="transmembrane region" description="Helical" evidence="21">
    <location>
        <begin position="267"/>
        <end position="285"/>
    </location>
</feature>
<evidence type="ECO:0000259" key="22">
    <source>
        <dbReference type="Pfam" id="PF02516"/>
    </source>
</evidence>
<evidence type="ECO:0000256" key="7">
    <source>
        <dbReference type="ARBA" id="ARBA00022676"/>
    </source>
</evidence>
<evidence type="ECO:0000256" key="5">
    <source>
        <dbReference type="ARBA" id="ARBA00010810"/>
    </source>
</evidence>
<evidence type="ECO:0000256" key="6">
    <source>
        <dbReference type="ARBA" id="ARBA00012605"/>
    </source>
</evidence>
<proteinExistence type="inferred from homology"/>
<feature type="region of interest" description="Disordered" evidence="20">
    <location>
        <begin position="1084"/>
        <end position="1131"/>
    </location>
</feature>
<sequence>MAVKTAKTEDVLAGVNGQNTRTLLRVIILLLIAGAAVSSRLFSVILDPWFNFRATKYLVANGFYKFWDWFDDRTWHPLGRVTGGTLYPGLMVTSGVIYHALRALTVPVDIRNICVLLAPAFSGLTAYAAYLLTNEMTTSSSAGLLAAVFMGIAPGYISRSVAGSYDNEAIAIFLLVLTFYLWVKALKLGSMLWGALCALSYAYMVASWGGYAFITCLLPVHAFVLICMGRYSDRLYISYTTWYAIGTMASFQVPFVGFLCVKTNEHMPALGVFGLLQVIAFIVYVKSVIPGRQITTIVVAAGVATFFIGLAGLILLTSFGYIAPWGGRFYSLFDTGYAKIHIPIIASVSEHQPTAWPSFFFDLNFLIWLFPAGVYMCFQNLADEHVFIVVYALFASYFAGVMVRLMLTLTPVVCVAAAMAASQLLDTYLRVNQPERTQAAQGEAADGSKKAKGALRATAKPEVGVYTTLSKITVVAGMVIYLVMFVTHCTWVTSNAYSAPSVVLSSRRMDGSPVIIDDYREAYQWLRQNTGKDAKIMSWWDYGYQIGGMADRPTLVDNNTWNNTHIATVGKAMSSREEVSYPIMRQHEVDYVLVVFGGVLGYSGDDINKFLWMVRIAEGIWPDEVKERNFFTERGEYRVDAGATETMKNSLMYKMSYHNFNKTNSPGKIVDRVRGVKMPDTSPTLDVLEEAFTSENWLIRIYKVKDLDNVGRDHFEAGAFSRGQKKKKAVQKRGARVLRFLPAANGRHNNHLYSPFPEAPTISKGIRKLEQTKEFLCLLFEDLTETIFFLFLFSSSTITAHSPSHLPLHTNTLYTTTKSPSVYEYQGHCLYLSQEASPSCRVMNIFNKAIRRRRHRPEYDVDLLSAAFGLPFLRGNGSGTNSARRVALDYVSESESDSECGDGSEVGSEGASSSSSGDDRGGRQQRRHDTPERVSTSRPLPHSSPHPSKGSPKRKKHHRRYLAKSSPRSSPRKSSRRWRSRSSSRRSTTEIMNSQQQPVSHVRPSATFPPQFPFPLSKQHYNIVQSSSFPIPSLSQPLRVPVCQPFPQQPVYYHHQINYVPHQPSPLMQVQPAQYIAPVPQPVAAQTPTSDQAPTISMPPAGFKNTLNSAGEGGGRSQKPGNQGDTKVSGPLTNEVQRLQKHIEAKMADLAEEPNSRILRRDLRRLQDRLNLALNKAITASKKSHSRQVSLSTFNGFSQPAPDNKTAQEKDFQQSRKREQCGQRDVSPQRIERHHVCTECGNTRSALYHKKFPVGPGPSTKINLCESCREVEYKRGVVRQYHFCSNCGSARSKAFHAQHPVFPGEPIFTNYCDACVLEFHYNGSLPDESVIGLAPRLKDHIARRAAIQKEDDMDSLTVNRHRNRKKGESNASIDQDEATEYEKQAPAVEKVRGRRPEPREPRGTVISPESSYCPSRNTGSSGRRAERKSSGDTNTEPTPPSPQKESEKHPRNYQAPYVEDSFSTAHSKGDVHINSHEGEMAGQKSANKVYEPWKTLPHDFVLKSAMASDRSSSDGSGKYQDATEKEPRRPREKSLDSERSDPSSSKSSGSKTVRFKKSVDVRTPLAYEGDTEFSKPESPTRMRLPGSPLISHQKPSYYNSYSPERKATNKYLHPHYGQSSRNNSVPKREDLRTPDDFRPGAPSKGYSQGAFSKDFDNGGDWDSFKSPAYSYVEQYTDESPLHERHETDEAFQASIPRFHDYSYHDQYMESTASLPSHFAYCPSSVRSDDSPKKEHAGKQCSPAQSDSSVWKNAFDPIPTVEEASTADDSHESASDHIEYKLIVEAASSVAEEDDEVSYDQDFNKFHEIMRNNPFHDTLPFQPFIGGIAV</sequence>
<evidence type="ECO:0000256" key="18">
    <source>
        <dbReference type="ARBA" id="ARBA00059243"/>
    </source>
</evidence>
<feature type="transmembrane region" description="Helical" evidence="21">
    <location>
        <begin position="26"/>
        <end position="46"/>
    </location>
</feature>
<dbReference type="InterPro" id="IPR048307">
    <property type="entry name" value="STT3_N"/>
</dbReference>
<feature type="compositionally biased region" description="Polar residues" evidence="20">
    <location>
        <begin position="1407"/>
        <end position="1421"/>
    </location>
</feature>
<evidence type="ECO:0000256" key="20">
    <source>
        <dbReference type="SAM" id="MobiDB-lite"/>
    </source>
</evidence>
<feature type="compositionally biased region" description="Basic residues" evidence="20">
    <location>
        <begin position="951"/>
        <end position="962"/>
    </location>
</feature>
<dbReference type="EMBL" id="JAAQPF010000112">
    <property type="protein sequence ID" value="KAF5715344.1"/>
    <property type="molecule type" value="Genomic_DNA"/>
</dbReference>
<feature type="compositionally biased region" description="Acidic residues" evidence="20">
    <location>
        <begin position="892"/>
        <end position="902"/>
    </location>
</feature>
<dbReference type="GO" id="GO:0004579">
    <property type="term" value="F:dolichyl-diphosphooligosaccharide-protein glycotransferase activity"/>
    <property type="evidence" value="ECO:0007669"/>
    <property type="project" value="UniProtKB-EC"/>
</dbReference>
<evidence type="ECO:0000256" key="21">
    <source>
        <dbReference type="SAM" id="Phobius"/>
    </source>
</evidence>
<comment type="pathway">
    <text evidence="4">Protein modification; protein glycosylation.</text>
</comment>
<feature type="compositionally biased region" description="Low complexity" evidence="20">
    <location>
        <begin position="937"/>
        <end position="950"/>
    </location>
</feature>
<dbReference type="UniPathway" id="UPA00378"/>
<dbReference type="GO" id="GO:0008250">
    <property type="term" value="C:oligosaccharyltransferase complex"/>
    <property type="evidence" value="ECO:0007669"/>
    <property type="project" value="UniProtKB-ARBA"/>
</dbReference>
<feature type="compositionally biased region" description="Basic residues" evidence="20">
    <location>
        <begin position="970"/>
        <end position="984"/>
    </location>
</feature>
<dbReference type="Pfam" id="PF02516">
    <property type="entry name" value="STT3"/>
    <property type="match status" value="1"/>
</dbReference>
<dbReference type="EC" id="2.4.99.18" evidence="6"/>
<evidence type="ECO:0000259" key="23">
    <source>
        <dbReference type="Pfam" id="PF21436"/>
    </source>
</evidence>
<feature type="compositionally biased region" description="Polar residues" evidence="20">
    <location>
        <begin position="1187"/>
        <end position="1198"/>
    </location>
</feature>
<keyword evidence="16" id="KW-0464">Manganese</keyword>
<feature type="domain" description="Oligosaccharyl transferase STT3 N-terminal" evidence="22">
    <location>
        <begin position="24"/>
        <end position="416"/>
    </location>
</feature>
<keyword evidence="12" id="KW-0460">Magnesium</keyword>
<feature type="transmembrane region" description="Helical" evidence="21">
    <location>
        <begin position="113"/>
        <end position="132"/>
    </location>
</feature>
<comment type="similarity">
    <text evidence="5">Belongs to the STT3 family.</text>
</comment>
<feature type="transmembrane region" description="Helical" evidence="21">
    <location>
        <begin position="138"/>
        <end position="157"/>
    </location>
</feature>
<feature type="compositionally biased region" description="Basic and acidic residues" evidence="20">
    <location>
        <begin position="917"/>
        <end position="932"/>
    </location>
</feature>
<name>A0A8H5YMY5_9HYPO</name>
<keyword evidence="11" id="KW-0256">Endoplasmic reticulum</keyword>
<feature type="compositionally biased region" description="Basic and acidic residues" evidence="20">
    <location>
        <begin position="1521"/>
        <end position="1541"/>
    </location>
</feature>
<evidence type="ECO:0000256" key="17">
    <source>
        <dbReference type="ARBA" id="ARBA00048829"/>
    </source>
</evidence>
<feature type="region of interest" description="Disordered" evidence="20">
    <location>
        <begin position="1180"/>
        <end position="1227"/>
    </location>
</feature>
<evidence type="ECO:0000256" key="8">
    <source>
        <dbReference type="ARBA" id="ARBA00022679"/>
    </source>
</evidence>
<evidence type="ECO:0000256" key="15">
    <source>
        <dbReference type="ARBA" id="ARBA00023180"/>
    </source>
</evidence>
<gene>
    <name evidence="24" type="ORF">FGLOB1_3071</name>
</gene>
<dbReference type="FunFam" id="3.40.50.12610:FF:000001">
    <property type="entry name" value="Dolichyl-diphosphooligosaccharide--protein glycosyltransferase subunit STT3B"/>
    <property type="match status" value="1"/>
</dbReference>
<dbReference type="InterPro" id="IPR048999">
    <property type="entry name" value="STT3-PglB_core"/>
</dbReference>
<comment type="cofactor">
    <cofactor evidence="2">
        <name>Mg(2+)</name>
        <dbReference type="ChEBI" id="CHEBI:18420"/>
    </cofactor>
</comment>
<evidence type="ECO:0000256" key="9">
    <source>
        <dbReference type="ARBA" id="ARBA00022692"/>
    </source>
</evidence>
<feature type="transmembrane region" description="Helical" evidence="21">
    <location>
        <begin position="169"/>
        <end position="202"/>
    </location>
</feature>
<evidence type="ECO:0000256" key="19">
    <source>
        <dbReference type="ARBA" id="ARBA00067960"/>
    </source>
</evidence>
<evidence type="ECO:0000313" key="24">
    <source>
        <dbReference type="EMBL" id="KAF5715344.1"/>
    </source>
</evidence>
<comment type="function">
    <text evidence="18">Catalytic subunit of the oligosaccharyl transferase (OST) complex that catalyzes the initial transfer of a defined glycan (Glc(3)Man(9)GlcNAc(2) in eukaryotes) from the lipid carrier dolichol-pyrophosphate to an asparagine residue within an Asn-X-Ser/Thr consensus motif in nascent polypeptide chains, the first step in protein N-glycosylation. N-glycosylation occurs cotranslationally and the complex associates with the Sec61 complex at the channel-forming translocon complex that mediates protein translocation across the endoplasmic reticulum (ER). All subunits are required for a maximal enzyme activity. This subunit contains the active site and the acceptor peptide and donor lipid-linked oligosaccharide (LLO) binding pockets.</text>
</comment>
<dbReference type="Gene3D" id="3.40.50.12610">
    <property type="match status" value="1"/>
</dbReference>
<evidence type="ECO:0000256" key="12">
    <source>
        <dbReference type="ARBA" id="ARBA00022842"/>
    </source>
</evidence>
<keyword evidence="15" id="KW-0325">Glycoprotein</keyword>
<evidence type="ECO:0000256" key="14">
    <source>
        <dbReference type="ARBA" id="ARBA00023136"/>
    </source>
</evidence>
<feature type="transmembrane region" description="Helical" evidence="21">
    <location>
        <begin position="240"/>
        <end position="261"/>
    </location>
</feature>
<comment type="cofactor">
    <cofactor evidence="1">
        <name>Mn(2+)</name>
        <dbReference type="ChEBI" id="CHEBI:29035"/>
    </cofactor>
</comment>
<dbReference type="Proteomes" id="UP000532311">
    <property type="component" value="Unassembled WGS sequence"/>
</dbReference>
<keyword evidence="25" id="KW-1185">Reference proteome</keyword>
<feature type="region of interest" description="Disordered" evidence="20">
    <location>
        <begin position="1504"/>
        <end position="1659"/>
    </location>
</feature>
<keyword evidence="8 24" id="KW-0808">Transferase</keyword>
<feature type="region of interest" description="Disordered" evidence="20">
    <location>
        <begin position="892"/>
        <end position="1004"/>
    </location>
</feature>
<feature type="compositionally biased region" description="Basic and acidic residues" evidence="20">
    <location>
        <begin position="1389"/>
        <end position="1402"/>
    </location>
</feature>
<feature type="compositionally biased region" description="Polar residues" evidence="20">
    <location>
        <begin position="1593"/>
        <end position="1602"/>
    </location>
</feature>
<dbReference type="GO" id="GO:0046872">
    <property type="term" value="F:metal ion binding"/>
    <property type="evidence" value="ECO:0007669"/>
    <property type="project" value="UniProtKB-KW"/>
</dbReference>
<feature type="compositionally biased region" description="Basic and acidic residues" evidence="20">
    <location>
        <begin position="1726"/>
        <end position="1737"/>
    </location>
</feature>
<evidence type="ECO:0000256" key="13">
    <source>
        <dbReference type="ARBA" id="ARBA00022989"/>
    </source>
</evidence>
<feature type="compositionally biased region" description="Low complexity" evidence="20">
    <location>
        <begin position="903"/>
        <end position="916"/>
    </location>
</feature>
<dbReference type="PANTHER" id="PTHR13872">
    <property type="entry name" value="DOLICHYL-DIPHOSPHOOLIGOSACCHARIDE--PROTEIN GLYCOSYLTRANSFERASE SUBUNIT"/>
    <property type="match status" value="1"/>
</dbReference>
<evidence type="ECO:0000256" key="2">
    <source>
        <dbReference type="ARBA" id="ARBA00001946"/>
    </source>
</evidence>